<dbReference type="AlphaFoldDB" id="A0A5C6AX64"/>
<name>A0A5C6AX64_9BACT</name>
<protein>
    <recommendedName>
        <fullName evidence="2">Cytochrome c-552/4 domain-containing protein</fullName>
    </recommendedName>
</protein>
<dbReference type="EMBL" id="SJPM01000001">
    <property type="protein sequence ID" value="TWU03749.1"/>
    <property type="molecule type" value="Genomic_DNA"/>
</dbReference>
<feature type="signal peptide" evidence="1">
    <location>
        <begin position="1"/>
        <end position="24"/>
    </location>
</feature>
<dbReference type="Pfam" id="PF13435">
    <property type="entry name" value="Cytochrome_C554"/>
    <property type="match status" value="1"/>
</dbReference>
<sequence length="470" mass="51273" precursor="true">MKRHFVILTIVSLSVIAGASSEVAAQPGKLLTNASCATTTCHGNQSPESPVWARSLPLHLALDPHAHAGVVLRGPLSQRIVASLAPESTQSPVVYDNVLRTRCISCHVTVDAAACQPAGELSDEILGRGVSCESCHGHAGGWVEEHVGPDWRRLQDEPSVGFRNNGSLIGRAETCLRCHVGSRTEDGLVRDVNHDMIAAGHPALRFDLLTYHVNLPAHWDTTSDQEQALFSSSIRVREVGQAIGLAAAARLSAERASDYLKTGRRSDVVWPELADFDCFACHQSLSSDSYHLPAGKVQKSDLHISDGLPVWNAWHSILLLNLRQKQQWLSALSPQNYDPKQMAEIGPQIAEHFSDMARQAAERFPSPMAVLGETIDDLHANPPVDWHAAAIQFLRIEAVAEDLTRSGKNAVIANRLNAKLPRLEQLLRFDASDTSFNSTNFLMSPKGFRADRFRAEALDSLGHPIPAETP</sequence>
<feature type="chain" id="PRO_5023072766" description="Cytochrome c-552/4 domain-containing protein" evidence="1">
    <location>
        <begin position="25"/>
        <end position="470"/>
    </location>
</feature>
<dbReference type="Gene3D" id="1.10.1130.10">
    <property type="entry name" value="Flavocytochrome C3, Chain A"/>
    <property type="match status" value="1"/>
</dbReference>
<evidence type="ECO:0000259" key="2">
    <source>
        <dbReference type="Pfam" id="PF13435"/>
    </source>
</evidence>
<keyword evidence="4" id="KW-1185">Reference proteome</keyword>
<evidence type="ECO:0000256" key="1">
    <source>
        <dbReference type="SAM" id="SignalP"/>
    </source>
</evidence>
<dbReference type="InterPro" id="IPR036280">
    <property type="entry name" value="Multihaem_cyt_sf"/>
</dbReference>
<gene>
    <name evidence="3" type="ORF">Pla100_06790</name>
</gene>
<comment type="caution">
    <text evidence="3">The sequence shown here is derived from an EMBL/GenBank/DDBJ whole genome shotgun (WGS) entry which is preliminary data.</text>
</comment>
<keyword evidence="1" id="KW-0732">Signal</keyword>
<feature type="domain" description="Cytochrome c-552/4" evidence="2">
    <location>
        <begin position="100"/>
        <end position="137"/>
    </location>
</feature>
<dbReference type="RefSeq" id="WP_197167666.1">
    <property type="nucleotide sequence ID" value="NZ_SJPM01000001.1"/>
</dbReference>
<reference evidence="3 4" key="1">
    <citation type="submission" date="2019-02" db="EMBL/GenBank/DDBJ databases">
        <title>Deep-cultivation of Planctomycetes and their phenomic and genomic characterization uncovers novel biology.</title>
        <authorList>
            <person name="Wiegand S."/>
            <person name="Jogler M."/>
            <person name="Boedeker C."/>
            <person name="Pinto D."/>
            <person name="Vollmers J."/>
            <person name="Rivas-Marin E."/>
            <person name="Kohn T."/>
            <person name="Peeters S.H."/>
            <person name="Heuer A."/>
            <person name="Rast P."/>
            <person name="Oberbeckmann S."/>
            <person name="Bunk B."/>
            <person name="Jeske O."/>
            <person name="Meyerdierks A."/>
            <person name="Storesund J.E."/>
            <person name="Kallscheuer N."/>
            <person name="Luecker S."/>
            <person name="Lage O.M."/>
            <person name="Pohl T."/>
            <person name="Merkel B.J."/>
            <person name="Hornburger P."/>
            <person name="Mueller R.-W."/>
            <person name="Bruemmer F."/>
            <person name="Labrenz M."/>
            <person name="Spormann A.M."/>
            <person name="Op Den Camp H."/>
            <person name="Overmann J."/>
            <person name="Amann R."/>
            <person name="Jetten M.S.M."/>
            <person name="Mascher T."/>
            <person name="Medema M.H."/>
            <person name="Devos D.P."/>
            <person name="Kaster A.-K."/>
            <person name="Ovreas L."/>
            <person name="Rohde M."/>
            <person name="Galperin M.Y."/>
            <person name="Jogler C."/>
        </authorList>
    </citation>
    <scope>NUCLEOTIDE SEQUENCE [LARGE SCALE GENOMIC DNA]</scope>
    <source>
        <strain evidence="3 4">Pla100</strain>
    </source>
</reference>
<proteinExistence type="predicted"/>
<accession>A0A5C6AX64</accession>
<dbReference type="Proteomes" id="UP000316213">
    <property type="component" value="Unassembled WGS sequence"/>
</dbReference>
<dbReference type="SUPFAM" id="SSF48695">
    <property type="entry name" value="Multiheme cytochromes"/>
    <property type="match status" value="1"/>
</dbReference>
<evidence type="ECO:0000313" key="3">
    <source>
        <dbReference type="EMBL" id="TWU03749.1"/>
    </source>
</evidence>
<organism evidence="3 4">
    <name type="scientific">Neorhodopirellula pilleata</name>
    <dbReference type="NCBI Taxonomy" id="2714738"/>
    <lineage>
        <taxon>Bacteria</taxon>
        <taxon>Pseudomonadati</taxon>
        <taxon>Planctomycetota</taxon>
        <taxon>Planctomycetia</taxon>
        <taxon>Pirellulales</taxon>
        <taxon>Pirellulaceae</taxon>
        <taxon>Neorhodopirellula</taxon>
    </lineage>
</organism>
<evidence type="ECO:0000313" key="4">
    <source>
        <dbReference type="Proteomes" id="UP000316213"/>
    </source>
</evidence>
<dbReference type="InterPro" id="IPR023155">
    <property type="entry name" value="Cyt_c-552/4"/>
</dbReference>